<dbReference type="PROSITE" id="PS50249">
    <property type="entry name" value="MPN"/>
    <property type="match status" value="1"/>
</dbReference>
<comment type="caution">
    <text evidence="3">The sequence shown here is derived from an EMBL/GenBank/DDBJ whole genome shotgun (WGS) entry which is preliminary data.</text>
</comment>
<name>A0A0F9NBW6_9ZZZZ</name>
<keyword evidence="1" id="KW-0175">Coiled coil</keyword>
<dbReference type="PANTHER" id="PTHR10410">
    <property type="entry name" value="EUKARYOTIC TRANSLATION INITIATION FACTOR 3 -RELATED"/>
    <property type="match status" value="1"/>
</dbReference>
<dbReference type="SMART" id="SM00232">
    <property type="entry name" value="JAB_MPN"/>
    <property type="match status" value="1"/>
</dbReference>
<dbReference type="InterPro" id="IPR000555">
    <property type="entry name" value="JAMM/MPN+_dom"/>
</dbReference>
<gene>
    <name evidence="3" type="ORF">LCGC14_0985260</name>
</gene>
<dbReference type="EMBL" id="LAZR01003704">
    <property type="protein sequence ID" value="KKN15514.1"/>
    <property type="molecule type" value="Genomic_DNA"/>
</dbReference>
<dbReference type="Gene3D" id="3.40.140.10">
    <property type="entry name" value="Cytidine Deaminase, domain 2"/>
    <property type="match status" value="1"/>
</dbReference>
<accession>A0A0F9NBW6</accession>
<dbReference type="Pfam" id="PF01398">
    <property type="entry name" value="JAB"/>
    <property type="match status" value="1"/>
</dbReference>
<feature type="coiled-coil region" evidence="1">
    <location>
        <begin position="25"/>
        <end position="52"/>
    </location>
</feature>
<feature type="domain" description="MPN" evidence="2">
    <location>
        <begin position="89"/>
        <end position="230"/>
    </location>
</feature>
<proteinExistence type="predicted"/>
<protein>
    <recommendedName>
        <fullName evidence="2">MPN domain-containing protein</fullName>
    </recommendedName>
</protein>
<sequence>MNHDDENNISIKETIKNKIKDKIKKELLEEIYNELQLEEDELTDEISDMLTQKIADNKLKITHSVKNASKPEKKIEFETKTLEEIPKEIYISVKTVLKVASHALKSANSKIPKKKWVEVIGLLAGKLDDNTDIIHIEDAFPMGHGTAVYAEIKDYKNYTRAYHDIKKQKLFICGWYHSHPSYGCWLSAEDMGTQARYQKLWDKSVALVIDPYQIDGKSTGFEIYRADIKANTWYPLVYDIKGSLDIKMLPEILEFINPIIEGKALYLEYDED</sequence>
<evidence type="ECO:0000259" key="2">
    <source>
        <dbReference type="PROSITE" id="PS50249"/>
    </source>
</evidence>
<reference evidence="3" key="1">
    <citation type="journal article" date="2015" name="Nature">
        <title>Complex archaea that bridge the gap between prokaryotes and eukaryotes.</title>
        <authorList>
            <person name="Spang A."/>
            <person name="Saw J.H."/>
            <person name="Jorgensen S.L."/>
            <person name="Zaremba-Niedzwiedzka K."/>
            <person name="Martijn J."/>
            <person name="Lind A.E."/>
            <person name="van Eijk R."/>
            <person name="Schleper C."/>
            <person name="Guy L."/>
            <person name="Ettema T.J."/>
        </authorList>
    </citation>
    <scope>NUCLEOTIDE SEQUENCE</scope>
</reference>
<evidence type="ECO:0000313" key="3">
    <source>
        <dbReference type="EMBL" id="KKN15514.1"/>
    </source>
</evidence>
<dbReference type="InterPro" id="IPR037518">
    <property type="entry name" value="MPN"/>
</dbReference>
<evidence type="ECO:0000256" key="1">
    <source>
        <dbReference type="SAM" id="Coils"/>
    </source>
</evidence>
<dbReference type="AlphaFoldDB" id="A0A0F9NBW6"/>
<dbReference type="GO" id="GO:0008237">
    <property type="term" value="F:metallopeptidase activity"/>
    <property type="evidence" value="ECO:0007669"/>
    <property type="project" value="InterPro"/>
</dbReference>
<dbReference type="InterPro" id="IPR050242">
    <property type="entry name" value="JAMM_MPN+_peptidase_M67A"/>
</dbReference>
<dbReference type="SUPFAM" id="SSF102712">
    <property type="entry name" value="JAB1/MPN domain"/>
    <property type="match status" value="1"/>
</dbReference>
<organism evidence="3">
    <name type="scientific">marine sediment metagenome</name>
    <dbReference type="NCBI Taxonomy" id="412755"/>
    <lineage>
        <taxon>unclassified sequences</taxon>
        <taxon>metagenomes</taxon>
        <taxon>ecological metagenomes</taxon>
    </lineage>
</organism>